<evidence type="ECO:0000256" key="1">
    <source>
        <dbReference type="SAM" id="MobiDB-lite"/>
    </source>
</evidence>
<feature type="region of interest" description="Disordered" evidence="1">
    <location>
        <begin position="1"/>
        <end position="58"/>
    </location>
</feature>
<evidence type="ECO:0000313" key="2">
    <source>
        <dbReference type="EMBL" id="KAF5374386.1"/>
    </source>
</evidence>
<protein>
    <submittedName>
        <fullName evidence="2">Uncharacterized protein</fullName>
    </submittedName>
</protein>
<accession>A0A8H5GZU6</accession>
<proteinExistence type="predicted"/>
<keyword evidence="3" id="KW-1185">Reference proteome</keyword>
<name>A0A8H5GZU6_9AGAR</name>
<feature type="region of interest" description="Disordered" evidence="1">
    <location>
        <begin position="115"/>
        <end position="150"/>
    </location>
</feature>
<dbReference type="EMBL" id="JAACJM010000002">
    <property type="protein sequence ID" value="KAF5374386.1"/>
    <property type="molecule type" value="Genomic_DNA"/>
</dbReference>
<dbReference type="AlphaFoldDB" id="A0A8H5GZU6"/>
<reference evidence="2 3" key="1">
    <citation type="journal article" date="2020" name="ISME J.">
        <title>Uncovering the hidden diversity of litter-decomposition mechanisms in mushroom-forming fungi.</title>
        <authorList>
            <person name="Floudas D."/>
            <person name="Bentzer J."/>
            <person name="Ahren D."/>
            <person name="Johansson T."/>
            <person name="Persson P."/>
            <person name="Tunlid A."/>
        </authorList>
    </citation>
    <scope>NUCLEOTIDE SEQUENCE [LARGE SCALE GENOMIC DNA]</scope>
    <source>
        <strain evidence="2 3">CBS 291.85</strain>
    </source>
</reference>
<evidence type="ECO:0000313" key="3">
    <source>
        <dbReference type="Proteomes" id="UP000559256"/>
    </source>
</evidence>
<gene>
    <name evidence="2" type="ORF">D9758_004608</name>
</gene>
<feature type="compositionally biased region" description="Low complexity" evidence="1">
    <location>
        <begin position="29"/>
        <end position="45"/>
    </location>
</feature>
<dbReference type="Proteomes" id="UP000559256">
    <property type="component" value="Unassembled WGS sequence"/>
</dbReference>
<feature type="compositionally biased region" description="Polar residues" evidence="1">
    <location>
        <begin position="1"/>
        <end position="13"/>
    </location>
</feature>
<organism evidence="2 3">
    <name type="scientific">Tetrapyrgos nigripes</name>
    <dbReference type="NCBI Taxonomy" id="182062"/>
    <lineage>
        <taxon>Eukaryota</taxon>
        <taxon>Fungi</taxon>
        <taxon>Dikarya</taxon>
        <taxon>Basidiomycota</taxon>
        <taxon>Agaricomycotina</taxon>
        <taxon>Agaricomycetes</taxon>
        <taxon>Agaricomycetidae</taxon>
        <taxon>Agaricales</taxon>
        <taxon>Marasmiineae</taxon>
        <taxon>Marasmiaceae</taxon>
        <taxon>Tetrapyrgos</taxon>
    </lineage>
</organism>
<sequence>MTISNRESISNDFNALGEDDEIDQAISDPNALLLSANPLPSTSSPQQDSNDGDFNAIVPGTSMIADNIDINLEMNDAGGMEKMVSGTLEPQEEHCIPVVEQDIDVQSATQVIDAPQPTMDDNRRRSGRTKRPSVGKNAIAESGLTWADVA</sequence>
<comment type="caution">
    <text evidence="2">The sequence shown here is derived from an EMBL/GenBank/DDBJ whole genome shotgun (WGS) entry which is preliminary data.</text>
</comment>